<accession>A0A6N7QUA2</accession>
<protein>
    <submittedName>
        <fullName evidence="1">Uncharacterized protein</fullName>
    </submittedName>
</protein>
<dbReference type="RefSeq" id="WP_153833981.1">
    <property type="nucleotide sequence ID" value="NZ_JBHUMW010000105.1"/>
</dbReference>
<dbReference type="EMBL" id="WJEE01000002">
    <property type="protein sequence ID" value="MRI65114.1"/>
    <property type="molecule type" value="Genomic_DNA"/>
</dbReference>
<dbReference type="AlphaFoldDB" id="A0A6N7QUA2"/>
<reference evidence="1 2" key="1">
    <citation type="submission" date="2019-10" db="EMBL/GenBank/DDBJ databases">
        <title>Gracilibacillus salitolerans sp. nov., a moderate halophile isolated from a saline soil in northwest China.</title>
        <authorList>
            <person name="Gan L."/>
        </authorList>
    </citation>
    <scope>NUCLEOTIDE SEQUENCE [LARGE SCALE GENOMIC DNA]</scope>
    <source>
        <strain evidence="1 2">TP2-8</strain>
    </source>
</reference>
<gene>
    <name evidence="1" type="ORF">GH885_01975</name>
</gene>
<organism evidence="1 2">
    <name type="scientific">Gracilibacillus thailandensis</name>
    <dbReference type="NCBI Taxonomy" id="563735"/>
    <lineage>
        <taxon>Bacteria</taxon>
        <taxon>Bacillati</taxon>
        <taxon>Bacillota</taxon>
        <taxon>Bacilli</taxon>
        <taxon>Bacillales</taxon>
        <taxon>Bacillaceae</taxon>
        <taxon>Gracilibacillus</taxon>
    </lineage>
</organism>
<evidence type="ECO:0000313" key="1">
    <source>
        <dbReference type="EMBL" id="MRI65114.1"/>
    </source>
</evidence>
<name>A0A6N7QUA2_9BACI</name>
<comment type="caution">
    <text evidence="1">The sequence shown here is derived from an EMBL/GenBank/DDBJ whole genome shotgun (WGS) entry which is preliminary data.</text>
</comment>
<evidence type="ECO:0000313" key="2">
    <source>
        <dbReference type="Proteomes" id="UP000435187"/>
    </source>
</evidence>
<dbReference type="Proteomes" id="UP000435187">
    <property type="component" value="Unassembled WGS sequence"/>
</dbReference>
<proteinExistence type="predicted"/>
<sequence length="79" mass="9654">MEGKTDVRMFTNIHTRINSKYRISTIFRKYGNINFTSWAWETIVWRKDDDNERIIEQETSNNLSEVLEKHESFFEKYQS</sequence>
<keyword evidence="2" id="KW-1185">Reference proteome</keyword>